<dbReference type="AlphaFoldDB" id="A0A561WA72"/>
<dbReference type="EMBL" id="VIWY01000003">
    <property type="protein sequence ID" value="TWG20749.1"/>
    <property type="molecule type" value="Genomic_DNA"/>
</dbReference>
<evidence type="ECO:0000313" key="2">
    <source>
        <dbReference type="EMBL" id="TWG20749.1"/>
    </source>
</evidence>
<dbReference type="OrthoDB" id="3292579at2"/>
<sequence>MSEVRSDPGPSGGIPGWLRRRRRPRLSGALRIRDAFGLDVTIALRGRDSVLTDAGTGLPGHGEVWAVHTDADATETSLMISYGRTASPASRESGLCPPGGTITLSGTRFTWHPPAIPPHRTPPPAPAETGAPPTGTGAPPAETSAPPAETSTAPTETSTAPAPTETGAPPTPARTGPPPPETGLPPAPARSGIPRPRAGGSSGGIAARVRRDPADPPAGRRGLNAAPTAGHDAGNAPPTAGHDAGNAPPTAGHEAGNAAPAAGHDPGPNRNARTPLPRSGNTRPTPGGLRQRVRALVRNIAHSVRR</sequence>
<keyword evidence="3" id="KW-1185">Reference proteome</keyword>
<gene>
    <name evidence="2" type="ORF">FHX34_103278</name>
</gene>
<feature type="compositionally biased region" description="Pro residues" evidence="1">
    <location>
        <begin position="114"/>
        <end position="126"/>
    </location>
</feature>
<feature type="region of interest" description="Disordered" evidence="1">
    <location>
        <begin position="107"/>
        <end position="306"/>
    </location>
</feature>
<name>A0A561WA72_ACTTI</name>
<dbReference type="RefSeq" id="WP_122979474.1">
    <property type="nucleotide sequence ID" value="NZ_BOMX01000105.1"/>
</dbReference>
<proteinExistence type="predicted"/>
<reference evidence="2 3" key="1">
    <citation type="submission" date="2019-06" db="EMBL/GenBank/DDBJ databases">
        <title>Sequencing the genomes of 1000 actinobacteria strains.</title>
        <authorList>
            <person name="Klenk H.-P."/>
        </authorList>
    </citation>
    <scope>NUCLEOTIDE SEQUENCE [LARGE SCALE GENOMIC DNA]</scope>
    <source>
        <strain evidence="2 3">DSM 43866</strain>
    </source>
</reference>
<organism evidence="2 3">
    <name type="scientific">Actinoplanes teichomyceticus</name>
    <dbReference type="NCBI Taxonomy" id="1867"/>
    <lineage>
        <taxon>Bacteria</taxon>
        <taxon>Bacillati</taxon>
        <taxon>Actinomycetota</taxon>
        <taxon>Actinomycetes</taxon>
        <taxon>Micromonosporales</taxon>
        <taxon>Micromonosporaceae</taxon>
        <taxon>Actinoplanes</taxon>
    </lineage>
</organism>
<evidence type="ECO:0000313" key="3">
    <source>
        <dbReference type="Proteomes" id="UP000320239"/>
    </source>
</evidence>
<feature type="compositionally biased region" description="Pro residues" evidence="1">
    <location>
        <begin position="169"/>
        <end position="188"/>
    </location>
</feature>
<feature type="compositionally biased region" description="Low complexity" evidence="1">
    <location>
        <begin position="251"/>
        <end position="269"/>
    </location>
</feature>
<evidence type="ECO:0000256" key="1">
    <source>
        <dbReference type="SAM" id="MobiDB-lite"/>
    </source>
</evidence>
<protein>
    <submittedName>
        <fullName evidence="2">Uncharacterized protein</fullName>
    </submittedName>
</protein>
<dbReference type="Proteomes" id="UP000320239">
    <property type="component" value="Unassembled WGS sequence"/>
</dbReference>
<accession>A0A561WA72</accession>
<comment type="caution">
    <text evidence="2">The sequence shown here is derived from an EMBL/GenBank/DDBJ whole genome shotgun (WGS) entry which is preliminary data.</text>
</comment>
<feature type="compositionally biased region" description="Low complexity" evidence="1">
    <location>
        <begin position="189"/>
        <end position="207"/>
    </location>
</feature>
<feature type="compositionally biased region" description="Low complexity" evidence="1">
    <location>
        <begin position="127"/>
        <end position="168"/>
    </location>
</feature>